<evidence type="ECO:0008006" key="4">
    <source>
        <dbReference type="Google" id="ProtNLM"/>
    </source>
</evidence>
<evidence type="ECO:0000313" key="2">
    <source>
        <dbReference type="EMBL" id="RYM34208.1"/>
    </source>
</evidence>
<comment type="caution">
    <text evidence="2">The sequence shown here is derived from an EMBL/GenBank/DDBJ whole genome shotgun (WGS) entry which is preliminary data.</text>
</comment>
<gene>
    <name evidence="2" type="ORF">ERX46_09635</name>
</gene>
<proteinExistence type="predicted"/>
<keyword evidence="1" id="KW-0732">Signal</keyword>
<feature type="chain" id="PRO_5020936475" description="Lipoprotein" evidence="1">
    <location>
        <begin position="22"/>
        <end position="166"/>
    </location>
</feature>
<evidence type="ECO:0000256" key="1">
    <source>
        <dbReference type="SAM" id="SignalP"/>
    </source>
</evidence>
<sequence length="166" mass="18903">MRLANLLSIGLLLFTASCSSPQNTITYSVPDVEIPDEDLSTKIVVLNFEIVKSKNNKTEISLANTELIPGRLEESELIYPPRELGKLVVHLLDENNKIIEELVIKKPYLQIIEENDSGGKIELQNDDVKELPLSVRYNENSNIKSIQIFKIEDERTVEIFHEKIVD</sequence>
<name>A0A4Q4KM69_9FLAO</name>
<dbReference type="AlphaFoldDB" id="A0A4Q4KM69"/>
<dbReference type="OrthoDB" id="1467662at2"/>
<accession>A0A4Q4KM69</accession>
<evidence type="ECO:0000313" key="3">
    <source>
        <dbReference type="Proteomes" id="UP000293952"/>
    </source>
</evidence>
<dbReference type="EMBL" id="SETE01000003">
    <property type="protein sequence ID" value="RYM34208.1"/>
    <property type="molecule type" value="Genomic_DNA"/>
</dbReference>
<dbReference type="RefSeq" id="WP_130093648.1">
    <property type="nucleotide sequence ID" value="NZ_SETE01000003.1"/>
</dbReference>
<keyword evidence="3" id="KW-1185">Reference proteome</keyword>
<feature type="signal peptide" evidence="1">
    <location>
        <begin position="1"/>
        <end position="21"/>
    </location>
</feature>
<dbReference type="Proteomes" id="UP000293952">
    <property type="component" value="Unassembled WGS sequence"/>
</dbReference>
<organism evidence="2 3">
    <name type="scientific">Brumimicrobium glaciale</name>
    <dbReference type="NCBI Taxonomy" id="200475"/>
    <lineage>
        <taxon>Bacteria</taxon>
        <taxon>Pseudomonadati</taxon>
        <taxon>Bacteroidota</taxon>
        <taxon>Flavobacteriia</taxon>
        <taxon>Flavobacteriales</taxon>
        <taxon>Crocinitomicaceae</taxon>
        <taxon>Brumimicrobium</taxon>
    </lineage>
</organism>
<protein>
    <recommendedName>
        <fullName evidence="4">Lipoprotein</fullName>
    </recommendedName>
</protein>
<dbReference type="PROSITE" id="PS51257">
    <property type="entry name" value="PROKAR_LIPOPROTEIN"/>
    <property type="match status" value="1"/>
</dbReference>
<reference evidence="2 3" key="1">
    <citation type="submission" date="2019-02" db="EMBL/GenBank/DDBJ databases">
        <title>Genome sequence of the sea-ice species Brumimicrobium glaciale.</title>
        <authorList>
            <person name="Bowman J.P."/>
        </authorList>
    </citation>
    <scope>NUCLEOTIDE SEQUENCE [LARGE SCALE GENOMIC DNA]</scope>
    <source>
        <strain evidence="2 3">IC156</strain>
    </source>
</reference>